<dbReference type="Proteomes" id="UP000530424">
    <property type="component" value="Unassembled WGS sequence"/>
</dbReference>
<keyword evidence="4" id="KW-0408">Iron</keyword>
<proteinExistence type="predicted"/>
<evidence type="ECO:0000313" key="8">
    <source>
        <dbReference type="Proteomes" id="UP000530424"/>
    </source>
</evidence>
<dbReference type="SMART" id="SM00926">
    <property type="entry name" value="Molybdop_Fe4S4"/>
    <property type="match status" value="1"/>
</dbReference>
<protein>
    <submittedName>
        <fullName evidence="7">Anaerobic selenocysteine-containing dehydrogenase</fullName>
    </submittedName>
</protein>
<feature type="domain" description="4Fe-4S Mo/W bis-MGD-type" evidence="6">
    <location>
        <begin position="3"/>
        <end position="58"/>
    </location>
</feature>
<dbReference type="InterPro" id="IPR009010">
    <property type="entry name" value="Asp_de-COase-like_dom_sf"/>
</dbReference>
<dbReference type="PANTHER" id="PTHR43105:SF9">
    <property type="entry name" value="NADPH-FE(3+) OXIDOREDUCTASE SUBUNIT ALPHA"/>
    <property type="match status" value="1"/>
</dbReference>
<keyword evidence="2" id="KW-0479">Metal-binding</keyword>
<dbReference type="InterPro" id="IPR006656">
    <property type="entry name" value="Mopterin_OxRdtase"/>
</dbReference>
<dbReference type="Gene3D" id="3.40.228.10">
    <property type="entry name" value="Dimethylsulfoxide Reductase, domain 2"/>
    <property type="match status" value="1"/>
</dbReference>
<dbReference type="Pfam" id="PF01568">
    <property type="entry name" value="Molydop_binding"/>
    <property type="match status" value="1"/>
</dbReference>
<evidence type="ECO:0000256" key="2">
    <source>
        <dbReference type="ARBA" id="ARBA00022723"/>
    </source>
</evidence>
<evidence type="ECO:0000259" key="6">
    <source>
        <dbReference type="PROSITE" id="PS51669"/>
    </source>
</evidence>
<dbReference type="Gene3D" id="3.40.50.740">
    <property type="match status" value="1"/>
</dbReference>
<dbReference type="Pfam" id="PF00384">
    <property type="entry name" value="Molybdopterin"/>
    <property type="match status" value="1"/>
</dbReference>
<comment type="caution">
    <text evidence="7">The sequence shown here is derived from an EMBL/GenBank/DDBJ whole genome shotgun (WGS) entry which is preliminary data.</text>
</comment>
<dbReference type="SUPFAM" id="SSF53706">
    <property type="entry name" value="Formate dehydrogenase/DMSO reductase, domains 1-3"/>
    <property type="match status" value="1"/>
</dbReference>
<keyword evidence="3" id="KW-0560">Oxidoreductase</keyword>
<dbReference type="EMBL" id="JACCFP010000001">
    <property type="protein sequence ID" value="NYJ03301.1"/>
    <property type="molecule type" value="Genomic_DNA"/>
</dbReference>
<evidence type="ECO:0000256" key="1">
    <source>
        <dbReference type="ARBA" id="ARBA00022485"/>
    </source>
</evidence>
<dbReference type="GO" id="GO:0043546">
    <property type="term" value="F:molybdopterin cofactor binding"/>
    <property type="evidence" value="ECO:0007669"/>
    <property type="project" value="InterPro"/>
</dbReference>
<dbReference type="PANTHER" id="PTHR43105">
    <property type="entry name" value="RESPIRATORY NITRATE REDUCTASE"/>
    <property type="match status" value="1"/>
</dbReference>
<evidence type="ECO:0000313" key="7">
    <source>
        <dbReference type="EMBL" id="NYJ03301.1"/>
    </source>
</evidence>
<dbReference type="Pfam" id="PF04879">
    <property type="entry name" value="Molybdop_Fe4S4"/>
    <property type="match status" value="1"/>
</dbReference>
<evidence type="ECO:0000256" key="3">
    <source>
        <dbReference type="ARBA" id="ARBA00023002"/>
    </source>
</evidence>
<gene>
    <name evidence="7" type="ORF">HNR19_003999</name>
</gene>
<dbReference type="GO" id="GO:0046872">
    <property type="term" value="F:metal ion binding"/>
    <property type="evidence" value="ECO:0007669"/>
    <property type="project" value="UniProtKB-KW"/>
</dbReference>
<keyword evidence="1" id="KW-0004">4Fe-4S</keyword>
<dbReference type="RefSeq" id="WP_179669565.1">
    <property type="nucleotide sequence ID" value="NZ_JACCFP010000001.1"/>
</dbReference>
<keyword evidence="8" id="KW-1185">Reference proteome</keyword>
<dbReference type="SUPFAM" id="SSF50692">
    <property type="entry name" value="ADC-like"/>
    <property type="match status" value="1"/>
</dbReference>
<dbReference type="Gene3D" id="2.40.40.20">
    <property type="match status" value="1"/>
</dbReference>
<dbReference type="AlphaFoldDB" id="A0A853C817"/>
<evidence type="ECO:0000256" key="4">
    <source>
        <dbReference type="ARBA" id="ARBA00023004"/>
    </source>
</evidence>
<dbReference type="PROSITE" id="PS51669">
    <property type="entry name" value="4FE4S_MOW_BIS_MGD"/>
    <property type="match status" value="1"/>
</dbReference>
<dbReference type="InterPro" id="IPR006963">
    <property type="entry name" value="Mopterin_OxRdtase_4Fe-4S_dom"/>
</dbReference>
<reference evidence="7 8" key="1">
    <citation type="submission" date="2020-07" db="EMBL/GenBank/DDBJ databases">
        <title>Sequencing the genomes of 1000 actinobacteria strains.</title>
        <authorList>
            <person name="Klenk H.-P."/>
        </authorList>
    </citation>
    <scope>NUCLEOTIDE SEQUENCE [LARGE SCALE GENOMIC DNA]</scope>
    <source>
        <strain evidence="7 8">DSM 103833</strain>
    </source>
</reference>
<keyword evidence="5" id="KW-0411">Iron-sulfur</keyword>
<dbReference type="GO" id="GO:0051539">
    <property type="term" value="F:4 iron, 4 sulfur cluster binding"/>
    <property type="evidence" value="ECO:0007669"/>
    <property type="project" value="UniProtKB-KW"/>
</dbReference>
<dbReference type="GO" id="GO:0016020">
    <property type="term" value="C:membrane"/>
    <property type="evidence" value="ECO:0007669"/>
    <property type="project" value="TreeGrafter"/>
</dbReference>
<dbReference type="Gene3D" id="2.20.25.90">
    <property type="entry name" value="ADC-like domains"/>
    <property type="match status" value="1"/>
</dbReference>
<name>A0A853C817_9ACTN</name>
<evidence type="ECO:0000256" key="5">
    <source>
        <dbReference type="ARBA" id="ARBA00023014"/>
    </source>
</evidence>
<sequence>MEPRTAHTTCPLCEASCGLTVTLDPAGIRVRGNDHDVLSDGFLCPKGASLGVLHEDPDRLRTPLVRRDGVLVEATWDEAFAEIEARLGPLVEEHGRDAVAVYFGNPTAHQLGASLYLRPLIKALGTRNVFSAGSVDQIPKTFATGYLYGDAATIPVPDLDRTDYLLMIGADPLVSNGSLMTAPDMPRRLARIKERGTVVVVDPRRTRTARAASRHVPIRPGTDALLLAAMLHVVLDEGLADAGPAAPYVSGMEALPALVADFEPERVAPHTGIDADTIRQLARELATAERAVVYGRLGTTAQRFGTLASWLVEVLAVVTGNLDRPGGLMFPLAAAGQPNTRPGPRRPFTHGRWSSRVSGRPEVMGELPVVTLAEEILTPGPGQVRALFTLSGNPALSVPNSGHLGRALESLDLMVSVDVYLNETTRHADVVLPGPTPLERSHYDVLLFQYAVRNVARYSAPVVDSDLPPEWKTMLRLASIAAGAGDPRDPARIAELDRQLADAVGALNRVEPDHSLEGPERMLDVLLKAGPYSLTLAELRDRPHGMDLGELRPRLPGVLSTASGMVELAPAPVVADLPRLRAVLDEAPDRRLVLVGRRHLRSNNSWMHNVKTLNRTGNDCTAQVNPDDARRLGLEHGDLAELETRTGRLSVEVEVTDDVAPGVVSLPHGWGHDVAGTRLTVASGRPGVNTNLLTDDRFVDEPTGTAAVSGVPVELRRVAAVSGA</sequence>
<accession>A0A853C817</accession>
<organism evidence="7 8">
    <name type="scientific">Nocardioides thalensis</name>
    <dbReference type="NCBI Taxonomy" id="1914755"/>
    <lineage>
        <taxon>Bacteria</taxon>
        <taxon>Bacillati</taxon>
        <taxon>Actinomycetota</taxon>
        <taxon>Actinomycetes</taxon>
        <taxon>Propionibacteriales</taxon>
        <taxon>Nocardioidaceae</taxon>
        <taxon>Nocardioides</taxon>
    </lineage>
</organism>
<dbReference type="InterPro" id="IPR006657">
    <property type="entry name" value="MoPterin_dinucl-bd_dom"/>
</dbReference>
<dbReference type="GO" id="GO:0016491">
    <property type="term" value="F:oxidoreductase activity"/>
    <property type="evidence" value="ECO:0007669"/>
    <property type="project" value="UniProtKB-KW"/>
</dbReference>
<dbReference type="InterPro" id="IPR050123">
    <property type="entry name" value="Prok_molybdopt-oxidoreductase"/>
</dbReference>